<evidence type="ECO:0000256" key="14">
    <source>
        <dbReference type="PIRSR" id="PIRSR602401-1"/>
    </source>
</evidence>
<evidence type="ECO:0000256" key="10">
    <source>
        <dbReference type="ARBA" id="ARBA00023004"/>
    </source>
</evidence>
<comment type="cofactor">
    <cofactor evidence="1 14">
        <name>heme</name>
        <dbReference type="ChEBI" id="CHEBI:30413"/>
    </cofactor>
</comment>
<evidence type="ECO:0000256" key="2">
    <source>
        <dbReference type="ARBA" id="ARBA00004167"/>
    </source>
</evidence>
<evidence type="ECO:0000256" key="7">
    <source>
        <dbReference type="ARBA" id="ARBA00022723"/>
    </source>
</evidence>
<evidence type="ECO:0000256" key="13">
    <source>
        <dbReference type="ARBA" id="ARBA00023180"/>
    </source>
</evidence>
<keyword evidence="8" id="KW-1133">Transmembrane helix</keyword>
<dbReference type="GO" id="GO:0004497">
    <property type="term" value="F:monooxygenase activity"/>
    <property type="evidence" value="ECO:0007669"/>
    <property type="project" value="UniProtKB-KW"/>
</dbReference>
<evidence type="ECO:0000256" key="6">
    <source>
        <dbReference type="ARBA" id="ARBA00022692"/>
    </source>
</evidence>
<comment type="similarity">
    <text evidence="4 15">Belongs to the cytochrome P450 family.</text>
</comment>
<name>A0AAD5VZL8_9AGAR</name>
<keyword evidence="7 14" id="KW-0479">Metal-binding</keyword>
<dbReference type="Gene3D" id="1.10.630.10">
    <property type="entry name" value="Cytochrome P450"/>
    <property type="match status" value="1"/>
</dbReference>
<keyword evidence="10 14" id="KW-0408">Iron</keyword>
<dbReference type="PROSITE" id="PS00086">
    <property type="entry name" value="CYTOCHROME_P450"/>
    <property type="match status" value="1"/>
</dbReference>
<dbReference type="InterPro" id="IPR002401">
    <property type="entry name" value="Cyt_P450_E_grp-I"/>
</dbReference>
<reference evidence="16" key="1">
    <citation type="submission" date="2022-07" db="EMBL/GenBank/DDBJ databases">
        <title>Genome Sequence of Leucocoprinus birnbaumii.</title>
        <authorList>
            <person name="Buettner E."/>
        </authorList>
    </citation>
    <scope>NUCLEOTIDE SEQUENCE</scope>
    <source>
        <strain evidence="16">VT141</strain>
    </source>
</reference>
<evidence type="ECO:0000256" key="1">
    <source>
        <dbReference type="ARBA" id="ARBA00001971"/>
    </source>
</evidence>
<evidence type="ECO:0000256" key="3">
    <source>
        <dbReference type="ARBA" id="ARBA00005179"/>
    </source>
</evidence>
<keyword evidence="12" id="KW-0472">Membrane</keyword>
<dbReference type="SUPFAM" id="SSF48264">
    <property type="entry name" value="Cytochrome P450"/>
    <property type="match status" value="1"/>
</dbReference>
<dbReference type="PANTHER" id="PTHR46300">
    <property type="entry name" value="P450, PUTATIVE (EUROFUNG)-RELATED-RELATED"/>
    <property type="match status" value="1"/>
</dbReference>
<keyword evidence="6" id="KW-0812">Transmembrane</keyword>
<evidence type="ECO:0000256" key="15">
    <source>
        <dbReference type="RuleBase" id="RU000461"/>
    </source>
</evidence>
<dbReference type="InterPro" id="IPR050364">
    <property type="entry name" value="Cytochrome_P450_fung"/>
</dbReference>
<evidence type="ECO:0000256" key="9">
    <source>
        <dbReference type="ARBA" id="ARBA00023002"/>
    </source>
</evidence>
<proteinExistence type="inferred from homology"/>
<comment type="caution">
    <text evidence="16">The sequence shown here is derived from an EMBL/GenBank/DDBJ whole genome shotgun (WGS) entry which is preliminary data.</text>
</comment>
<dbReference type="PANTHER" id="PTHR46300:SF2">
    <property type="entry name" value="CYTOCHROME P450 MONOOXYGENASE ALNH-RELATED"/>
    <property type="match status" value="1"/>
</dbReference>
<feature type="binding site" description="axial binding residue" evidence="14">
    <location>
        <position position="111"/>
    </location>
    <ligand>
        <name>heme</name>
        <dbReference type="ChEBI" id="CHEBI:30413"/>
    </ligand>
    <ligandPart>
        <name>Fe</name>
        <dbReference type="ChEBI" id="CHEBI:18248"/>
    </ligandPart>
</feature>
<evidence type="ECO:0008006" key="18">
    <source>
        <dbReference type="Google" id="ProtNLM"/>
    </source>
</evidence>
<keyword evidence="17" id="KW-1185">Reference proteome</keyword>
<dbReference type="AlphaFoldDB" id="A0AAD5VZL8"/>
<protein>
    <recommendedName>
        <fullName evidence="18">Cytochrome P450</fullName>
    </recommendedName>
</protein>
<evidence type="ECO:0000256" key="11">
    <source>
        <dbReference type="ARBA" id="ARBA00023033"/>
    </source>
</evidence>
<sequence length="157" mass="17967">MISLMYVTGGHRLPDFNDRTSIPYVDLIIAELLRWRPTAPLGVHHQSQQPDIYKGYYFPSGTTFIPNIWGVFHDEKIFSEPERFRPERFLKENAGFDTYTMGAFGYGRRVCPGRYLADSSMWLALAQILSAFIIQPKRDGQGQEVLPSLDYKGGLVM</sequence>
<comment type="subcellular location">
    <subcellularLocation>
        <location evidence="2">Membrane</location>
        <topology evidence="2">Single-pass membrane protein</topology>
    </subcellularLocation>
</comment>
<gene>
    <name evidence="16" type="ORF">NP233_g2007</name>
</gene>
<evidence type="ECO:0000313" key="17">
    <source>
        <dbReference type="Proteomes" id="UP001213000"/>
    </source>
</evidence>
<evidence type="ECO:0000256" key="8">
    <source>
        <dbReference type="ARBA" id="ARBA00022989"/>
    </source>
</evidence>
<keyword evidence="11 15" id="KW-0503">Monooxygenase</keyword>
<dbReference type="InterPro" id="IPR017972">
    <property type="entry name" value="Cyt_P450_CS"/>
</dbReference>
<dbReference type="Proteomes" id="UP001213000">
    <property type="component" value="Unassembled WGS sequence"/>
</dbReference>
<comment type="pathway">
    <text evidence="3">Secondary metabolite biosynthesis.</text>
</comment>
<evidence type="ECO:0000256" key="4">
    <source>
        <dbReference type="ARBA" id="ARBA00010617"/>
    </source>
</evidence>
<dbReference type="InterPro" id="IPR001128">
    <property type="entry name" value="Cyt_P450"/>
</dbReference>
<keyword evidence="5 14" id="KW-0349">Heme</keyword>
<keyword evidence="13" id="KW-0325">Glycoprotein</keyword>
<evidence type="ECO:0000256" key="12">
    <source>
        <dbReference type="ARBA" id="ARBA00023136"/>
    </source>
</evidence>
<accession>A0AAD5VZL8</accession>
<evidence type="ECO:0000256" key="5">
    <source>
        <dbReference type="ARBA" id="ARBA00022617"/>
    </source>
</evidence>
<evidence type="ECO:0000313" key="16">
    <source>
        <dbReference type="EMBL" id="KAJ3574088.1"/>
    </source>
</evidence>
<dbReference type="EMBL" id="JANIEX010000081">
    <property type="protein sequence ID" value="KAJ3574088.1"/>
    <property type="molecule type" value="Genomic_DNA"/>
</dbReference>
<organism evidence="16 17">
    <name type="scientific">Leucocoprinus birnbaumii</name>
    <dbReference type="NCBI Taxonomy" id="56174"/>
    <lineage>
        <taxon>Eukaryota</taxon>
        <taxon>Fungi</taxon>
        <taxon>Dikarya</taxon>
        <taxon>Basidiomycota</taxon>
        <taxon>Agaricomycotina</taxon>
        <taxon>Agaricomycetes</taxon>
        <taxon>Agaricomycetidae</taxon>
        <taxon>Agaricales</taxon>
        <taxon>Agaricineae</taxon>
        <taxon>Agaricaceae</taxon>
        <taxon>Leucocoprinus</taxon>
    </lineage>
</organism>
<dbReference type="PRINTS" id="PR00463">
    <property type="entry name" value="EP450I"/>
</dbReference>
<dbReference type="GO" id="GO:0020037">
    <property type="term" value="F:heme binding"/>
    <property type="evidence" value="ECO:0007669"/>
    <property type="project" value="InterPro"/>
</dbReference>
<keyword evidence="9 15" id="KW-0560">Oxidoreductase</keyword>
<dbReference type="Pfam" id="PF00067">
    <property type="entry name" value="p450"/>
    <property type="match status" value="1"/>
</dbReference>
<dbReference type="GO" id="GO:0005506">
    <property type="term" value="F:iron ion binding"/>
    <property type="evidence" value="ECO:0007669"/>
    <property type="project" value="InterPro"/>
</dbReference>
<dbReference type="GO" id="GO:0016705">
    <property type="term" value="F:oxidoreductase activity, acting on paired donors, with incorporation or reduction of molecular oxygen"/>
    <property type="evidence" value="ECO:0007669"/>
    <property type="project" value="InterPro"/>
</dbReference>
<dbReference type="InterPro" id="IPR036396">
    <property type="entry name" value="Cyt_P450_sf"/>
</dbReference>
<dbReference type="GO" id="GO:0016020">
    <property type="term" value="C:membrane"/>
    <property type="evidence" value="ECO:0007669"/>
    <property type="project" value="UniProtKB-SubCell"/>
</dbReference>